<reference evidence="3 4" key="1">
    <citation type="submission" date="2014-06" db="EMBL/GenBank/DDBJ databases">
        <authorList>
            <person name="Swart Estienne"/>
        </authorList>
    </citation>
    <scope>NUCLEOTIDE SEQUENCE [LARGE SCALE GENOMIC DNA]</scope>
    <source>
        <strain evidence="3 4">130c</strain>
    </source>
</reference>
<feature type="region of interest" description="Disordered" evidence="2">
    <location>
        <begin position="33"/>
        <end position="79"/>
    </location>
</feature>
<evidence type="ECO:0000256" key="2">
    <source>
        <dbReference type="SAM" id="MobiDB-lite"/>
    </source>
</evidence>
<proteinExistence type="predicted"/>
<dbReference type="OrthoDB" id="10679239at2759"/>
<keyword evidence="1" id="KW-0175">Coiled coil</keyword>
<feature type="coiled-coil region" evidence="1">
    <location>
        <begin position="149"/>
        <end position="240"/>
    </location>
</feature>
<sequence length="451" mass="53791">MSNDMYFQPNSIRSLLKLRTQYNQSDSSKWITEELIQQTNKEQSDQNPDADGKQKKRVNKRACSTAAVKTRSKKISSINDAEQTAQIQMQQQYGQYEFTPEKNKKQRPSSQDRQKEQKYQIFEDDEDDILNPRNFLANLYQDDNFMKIKEKLTEELINMLKQNVQKEQTQLMSDVDNYLVDLEKWKKKKKDQEKQFKQEEQELLKKQDEEYERLKQKILEDEENEQDQQFQLQLQKLKDEQRTNKLIRSDVNQSTKELQNQHIHSKINEKLQNKERQIQDIQSKLGQKSLMQKSVDLETMFAGRNFSDSVISNQRWEANEKIMKQFTDFEEQAHQFDQEINDLLFGNQSRSQIELKNQSQKVTDDEIQRLLNQIKENEKLFKDKKSDIDEAKEKIKIDNILDDIENEFKELDDILKEVDELNSSNLYGDIGVNEYHYDSNIHINPKYAPSD</sequence>
<keyword evidence="4" id="KW-1185">Reference proteome</keyword>
<evidence type="ECO:0000313" key="4">
    <source>
        <dbReference type="Proteomes" id="UP000039865"/>
    </source>
</evidence>
<name>A0A077ZYA7_STYLE</name>
<dbReference type="EMBL" id="CCKQ01003505">
    <property type="protein sequence ID" value="CDW74622.1"/>
    <property type="molecule type" value="Genomic_DNA"/>
</dbReference>
<accession>A0A077ZYA7</accession>
<dbReference type="Proteomes" id="UP000039865">
    <property type="component" value="Unassembled WGS sequence"/>
</dbReference>
<feature type="coiled-coil region" evidence="1">
    <location>
        <begin position="367"/>
        <end position="424"/>
    </location>
</feature>
<organism evidence="3 4">
    <name type="scientific">Stylonychia lemnae</name>
    <name type="common">Ciliate</name>
    <dbReference type="NCBI Taxonomy" id="5949"/>
    <lineage>
        <taxon>Eukaryota</taxon>
        <taxon>Sar</taxon>
        <taxon>Alveolata</taxon>
        <taxon>Ciliophora</taxon>
        <taxon>Intramacronucleata</taxon>
        <taxon>Spirotrichea</taxon>
        <taxon>Stichotrichia</taxon>
        <taxon>Sporadotrichida</taxon>
        <taxon>Oxytrichidae</taxon>
        <taxon>Stylonychinae</taxon>
        <taxon>Stylonychia</taxon>
    </lineage>
</organism>
<evidence type="ECO:0000313" key="3">
    <source>
        <dbReference type="EMBL" id="CDW74622.1"/>
    </source>
</evidence>
<gene>
    <name evidence="3" type="primary">Contig15096.g16088</name>
    <name evidence="3" type="ORF">STYLEM_3603</name>
</gene>
<feature type="region of interest" description="Disordered" evidence="2">
    <location>
        <begin position="96"/>
        <end position="117"/>
    </location>
</feature>
<evidence type="ECO:0000256" key="1">
    <source>
        <dbReference type="SAM" id="Coils"/>
    </source>
</evidence>
<dbReference type="AlphaFoldDB" id="A0A077ZYA7"/>
<feature type="compositionally biased region" description="Polar residues" evidence="2">
    <location>
        <begin position="33"/>
        <end position="47"/>
    </location>
</feature>
<protein>
    <submittedName>
        <fullName evidence="3">Uncharacterized protein</fullName>
    </submittedName>
</protein>
<dbReference type="InParanoid" id="A0A077ZYA7"/>